<protein>
    <submittedName>
        <fullName evidence="2">DUF1573 domain-containing protein</fullName>
    </submittedName>
</protein>
<dbReference type="InterPro" id="IPR013783">
    <property type="entry name" value="Ig-like_fold"/>
</dbReference>
<dbReference type="Proteomes" id="UP000292884">
    <property type="component" value="Unassembled WGS sequence"/>
</dbReference>
<accession>A0A4R0MQM7</accession>
<comment type="caution">
    <text evidence="2">The sequence shown here is derived from an EMBL/GenBank/DDBJ whole genome shotgun (WGS) entry which is preliminary data.</text>
</comment>
<sequence>MKKLILLFAVVLGFTAMTAMHVDTEPQFKFEKETYDFGKVKQGTPVTATLKFTNVGDKPLILSAVEPTCGCTVAEFTKTPIKKGATGSITLTYNAAAIGQFTKETTIRSNATEAVKKVYIKGEVVATVTSK</sequence>
<keyword evidence="3" id="KW-1185">Reference proteome</keyword>
<dbReference type="Pfam" id="PF07610">
    <property type="entry name" value="DUF1573"/>
    <property type="match status" value="1"/>
</dbReference>
<dbReference type="EMBL" id="SJSK01000004">
    <property type="protein sequence ID" value="TCC89160.1"/>
    <property type="molecule type" value="Genomic_DNA"/>
</dbReference>
<reference evidence="2 3" key="1">
    <citation type="submission" date="2019-02" db="EMBL/GenBank/DDBJ databases">
        <title>Pedobacter sp. RP-1-13 sp. nov., isolated from Arctic soil.</title>
        <authorList>
            <person name="Dahal R.H."/>
        </authorList>
    </citation>
    <scope>NUCLEOTIDE SEQUENCE [LARGE SCALE GENOMIC DNA]</scope>
    <source>
        <strain evidence="2 3">RP-1-13</strain>
    </source>
</reference>
<evidence type="ECO:0000313" key="2">
    <source>
        <dbReference type="EMBL" id="TCC89160.1"/>
    </source>
</evidence>
<evidence type="ECO:0000313" key="3">
    <source>
        <dbReference type="Proteomes" id="UP000292884"/>
    </source>
</evidence>
<gene>
    <name evidence="2" type="ORF">EZ428_15780</name>
</gene>
<name>A0A4R0MQM7_9SPHI</name>
<evidence type="ECO:0000256" key="1">
    <source>
        <dbReference type="SAM" id="SignalP"/>
    </source>
</evidence>
<organism evidence="2 3">
    <name type="scientific">Pedobacter frigiditerrae</name>
    <dbReference type="NCBI Taxonomy" id="2530452"/>
    <lineage>
        <taxon>Bacteria</taxon>
        <taxon>Pseudomonadati</taxon>
        <taxon>Bacteroidota</taxon>
        <taxon>Sphingobacteriia</taxon>
        <taxon>Sphingobacteriales</taxon>
        <taxon>Sphingobacteriaceae</taxon>
        <taxon>Pedobacter</taxon>
    </lineage>
</organism>
<dbReference type="AlphaFoldDB" id="A0A4R0MQM7"/>
<keyword evidence="1" id="KW-0732">Signal</keyword>
<dbReference type="PANTHER" id="PTHR37833:SF1">
    <property type="entry name" value="SIGNAL PEPTIDE PROTEIN"/>
    <property type="match status" value="1"/>
</dbReference>
<feature type="signal peptide" evidence="1">
    <location>
        <begin position="1"/>
        <end position="21"/>
    </location>
</feature>
<feature type="chain" id="PRO_5020795495" evidence="1">
    <location>
        <begin position="22"/>
        <end position="131"/>
    </location>
</feature>
<dbReference type="InterPro" id="IPR011467">
    <property type="entry name" value="DUF1573"/>
</dbReference>
<dbReference type="PANTHER" id="PTHR37833">
    <property type="entry name" value="LIPOPROTEIN-RELATED"/>
    <property type="match status" value="1"/>
</dbReference>
<dbReference type="OrthoDB" id="826619at2"/>
<dbReference type="Gene3D" id="2.60.40.10">
    <property type="entry name" value="Immunoglobulins"/>
    <property type="match status" value="1"/>
</dbReference>
<dbReference type="RefSeq" id="WP_131554147.1">
    <property type="nucleotide sequence ID" value="NZ_SJSK01000004.1"/>
</dbReference>
<proteinExistence type="predicted"/>